<evidence type="ECO:0000313" key="2">
    <source>
        <dbReference type="Proteomes" id="UP000001307"/>
    </source>
</evidence>
<evidence type="ECO:0000313" key="1">
    <source>
        <dbReference type="EMBL" id="CBY08865.1"/>
    </source>
</evidence>
<gene>
    <name evidence="1" type="ORF">GSOID_T00005704001</name>
</gene>
<dbReference type="SUPFAM" id="SSF57184">
    <property type="entry name" value="Growth factor receptor domain"/>
    <property type="match status" value="1"/>
</dbReference>
<organism evidence="1">
    <name type="scientific">Oikopleura dioica</name>
    <name type="common">Tunicate</name>
    <dbReference type="NCBI Taxonomy" id="34765"/>
    <lineage>
        <taxon>Eukaryota</taxon>
        <taxon>Metazoa</taxon>
        <taxon>Chordata</taxon>
        <taxon>Tunicata</taxon>
        <taxon>Appendicularia</taxon>
        <taxon>Copelata</taxon>
        <taxon>Oikopleuridae</taxon>
        <taxon>Oikopleura</taxon>
    </lineage>
</organism>
<sequence length="448" mass="49948">MRHISKHVAGLGFLNAQELDCPSSDAFDACQAFNSNVFEECMDACEDSRCQAICLETNMLAMEDCPCASNCPNGCDGCQSMFCGTCVDPEFDDVNYKVCVDKNSGDLDFCLKRCSNDVSCHRSCYNDFESNLEDCPCMKNCPSGCPCEDSSKCERYLQVISDLELDRVNYLIGSEGAFLDQRYYSTPEPRVGSNGYLYKAGHAMLKGQLYLFGGDYDFRRVSILNGCEFIDFEHKLLTNFDAYFGSVAVQNDAEVFLCFRNNPSKTCEVFDGRTSRIEKKESNVGHYRGALGIYENQPIAVGAWSATEGMKVEILGDSAWEFVQDHPETHYSTGVVTVPEGILSVGGYSYATNSAMKAVYLFSNLQWSHVGELNYATRYNTVFALGSKIFSIAGNENPYQSEKFVWDGESVTDNEMVMGHGRQFTRPVVWESEPGQCEDSCQNFCFAP</sequence>
<keyword evidence="2" id="KW-1185">Reference proteome</keyword>
<name>E4XAV6_OIKDI</name>
<accession>E4XAV6</accession>
<dbReference type="EMBL" id="FN653033">
    <property type="protein sequence ID" value="CBY08865.1"/>
    <property type="molecule type" value="Genomic_DNA"/>
</dbReference>
<proteinExistence type="predicted"/>
<dbReference type="OrthoDB" id="10282236at2759"/>
<dbReference type="Proteomes" id="UP000001307">
    <property type="component" value="Unassembled WGS sequence"/>
</dbReference>
<dbReference type="InterPro" id="IPR015915">
    <property type="entry name" value="Kelch-typ_b-propeller"/>
</dbReference>
<dbReference type="SUPFAM" id="SSF117281">
    <property type="entry name" value="Kelch motif"/>
    <property type="match status" value="1"/>
</dbReference>
<protein>
    <submittedName>
        <fullName evidence="1">Uncharacterized protein</fullName>
    </submittedName>
</protein>
<dbReference type="Gene3D" id="2.120.10.80">
    <property type="entry name" value="Kelch-type beta propeller"/>
    <property type="match status" value="1"/>
</dbReference>
<dbReference type="InParanoid" id="E4XAV6"/>
<dbReference type="InterPro" id="IPR009030">
    <property type="entry name" value="Growth_fac_rcpt_cys_sf"/>
</dbReference>
<reference evidence="1" key="1">
    <citation type="journal article" date="2010" name="Science">
        <title>Plasticity of animal genome architecture unmasked by rapid evolution of a pelagic tunicate.</title>
        <authorList>
            <person name="Denoeud F."/>
            <person name="Henriet S."/>
            <person name="Mungpakdee S."/>
            <person name="Aury J.M."/>
            <person name="Da Silva C."/>
            <person name="Brinkmann H."/>
            <person name="Mikhaleva J."/>
            <person name="Olsen L.C."/>
            <person name="Jubin C."/>
            <person name="Canestro C."/>
            <person name="Bouquet J.M."/>
            <person name="Danks G."/>
            <person name="Poulain J."/>
            <person name="Campsteijn C."/>
            <person name="Adamski M."/>
            <person name="Cross I."/>
            <person name="Yadetie F."/>
            <person name="Muffato M."/>
            <person name="Louis A."/>
            <person name="Butcher S."/>
            <person name="Tsagkogeorga G."/>
            <person name="Konrad A."/>
            <person name="Singh S."/>
            <person name="Jensen M.F."/>
            <person name="Cong E.H."/>
            <person name="Eikeseth-Otteraa H."/>
            <person name="Noel B."/>
            <person name="Anthouard V."/>
            <person name="Porcel B.M."/>
            <person name="Kachouri-Lafond R."/>
            <person name="Nishino A."/>
            <person name="Ugolini M."/>
            <person name="Chourrout P."/>
            <person name="Nishida H."/>
            <person name="Aasland R."/>
            <person name="Huzurbazar S."/>
            <person name="Westhof E."/>
            <person name="Delsuc F."/>
            <person name="Lehrach H."/>
            <person name="Reinhardt R."/>
            <person name="Weissenbach J."/>
            <person name="Roy S.W."/>
            <person name="Artiguenave F."/>
            <person name="Postlethwait J.H."/>
            <person name="Manak J.R."/>
            <person name="Thompson E.M."/>
            <person name="Jaillon O."/>
            <person name="Du Pasquier L."/>
            <person name="Boudinot P."/>
            <person name="Liberles D.A."/>
            <person name="Volff J.N."/>
            <person name="Philippe H."/>
            <person name="Lenhard B."/>
            <person name="Roest Crollius H."/>
            <person name="Wincker P."/>
            <person name="Chourrout D."/>
        </authorList>
    </citation>
    <scope>NUCLEOTIDE SEQUENCE [LARGE SCALE GENOMIC DNA]</scope>
</reference>
<dbReference type="AlphaFoldDB" id="E4XAV6"/>